<keyword evidence="2" id="KW-1185">Reference proteome</keyword>
<dbReference type="RefSeq" id="WP_349230872.1">
    <property type="nucleotide sequence ID" value="NZ_JBBMFK010000003.1"/>
</dbReference>
<reference evidence="1 2" key="1">
    <citation type="submission" date="2024-03" db="EMBL/GenBank/DDBJ databases">
        <title>Human intestinal bacterial collection.</title>
        <authorList>
            <person name="Pauvert C."/>
            <person name="Hitch T.C.A."/>
            <person name="Clavel T."/>
        </authorList>
    </citation>
    <scope>NUCLEOTIDE SEQUENCE [LARGE SCALE GENOMIC DNA]</scope>
    <source>
        <strain evidence="1 2">CLA-AP-H29</strain>
    </source>
</reference>
<evidence type="ECO:0008006" key="3">
    <source>
        <dbReference type="Google" id="ProtNLM"/>
    </source>
</evidence>
<dbReference type="Gene3D" id="3.40.50.620">
    <property type="entry name" value="HUPs"/>
    <property type="match status" value="1"/>
</dbReference>
<name>A0ABV1E4T0_9FIRM</name>
<comment type="caution">
    <text evidence="1">The sequence shown here is derived from an EMBL/GenBank/DDBJ whole genome shotgun (WGS) entry which is preliminary data.</text>
</comment>
<sequence>MLLWEPLRILSFGAGTPSTTLALMACQNKLEGRAVYPLVPVYDIVLFCDLHAEPSWVYRQADFVANTCARAGIIFKVLDADLYRDFTENFGRGRVSSIPFWSIHSESRKKGKMPRQCTCDYKIKVMERYIRYELLRYRPRERTRPYDDHTHEMHMGIMWEERRRAKESRQRLFTNRYPLVEMGWTRADCFAYNKDVWGLETWASACVFCPFHTGYFFRYLQENEPESFTKAALVDDLLEYNEARPPLQSKLYLTRCHKRLKDLTVADCRDMRTFDYCGQPVWNGF</sequence>
<organism evidence="1 2">
    <name type="scientific">Pseudoflavonifractor intestinihominis</name>
    <dbReference type="NCBI Taxonomy" id="3133171"/>
    <lineage>
        <taxon>Bacteria</taxon>
        <taxon>Bacillati</taxon>
        <taxon>Bacillota</taxon>
        <taxon>Clostridia</taxon>
        <taxon>Eubacteriales</taxon>
        <taxon>Oscillospiraceae</taxon>
        <taxon>Pseudoflavonifractor</taxon>
    </lineage>
</organism>
<gene>
    <name evidence="1" type="ORF">WMO64_02365</name>
</gene>
<protein>
    <recommendedName>
        <fullName evidence="3">Phosphoadenosine phosphosulphate reductase domain-containing protein</fullName>
    </recommendedName>
</protein>
<dbReference type="InterPro" id="IPR014729">
    <property type="entry name" value="Rossmann-like_a/b/a_fold"/>
</dbReference>
<proteinExistence type="predicted"/>
<dbReference type="Proteomes" id="UP001464378">
    <property type="component" value="Unassembled WGS sequence"/>
</dbReference>
<evidence type="ECO:0000313" key="1">
    <source>
        <dbReference type="EMBL" id="MEQ2442308.1"/>
    </source>
</evidence>
<evidence type="ECO:0000313" key="2">
    <source>
        <dbReference type="Proteomes" id="UP001464378"/>
    </source>
</evidence>
<dbReference type="EMBL" id="JBBMFK010000003">
    <property type="protein sequence ID" value="MEQ2442308.1"/>
    <property type="molecule type" value="Genomic_DNA"/>
</dbReference>
<accession>A0ABV1E4T0</accession>